<name>A0A6H9GIG3_MICAE</name>
<protein>
    <submittedName>
        <fullName evidence="1">Uncharacterized protein</fullName>
    </submittedName>
</protein>
<gene>
    <name evidence="1" type="ORF">NIES3804_20950</name>
</gene>
<reference evidence="1 2" key="1">
    <citation type="submission" date="2019-02" db="EMBL/GenBank/DDBJ databases">
        <title>Draft genome sequence of Arthrospira platensis NIES-3804.</title>
        <authorList>
            <person name="Yamaguchi H."/>
            <person name="Suzuki S."/>
            <person name="Kawachi M."/>
        </authorList>
    </citation>
    <scope>NUCLEOTIDE SEQUENCE [LARGE SCALE GENOMIC DNA]</scope>
    <source>
        <strain evidence="1 2">NIES-3804</strain>
    </source>
</reference>
<accession>A0A6H9GIG3</accession>
<sequence>MGKSEQIRWTGVGANQILIFPIYESMDERISSRPLAFFCQNDEMSGSSIRMLEKKRRLINYP</sequence>
<dbReference type="Proteomes" id="UP000435041">
    <property type="component" value="Unassembled WGS sequence"/>
</dbReference>
<dbReference type="EMBL" id="BJCI01000031">
    <property type="protein sequence ID" value="GCL50527.1"/>
    <property type="molecule type" value="Genomic_DNA"/>
</dbReference>
<evidence type="ECO:0000313" key="1">
    <source>
        <dbReference type="EMBL" id="GCL50527.1"/>
    </source>
</evidence>
<comment type="caution">
    <text evidence="1">The sequence shown here is derived from an EMBL/GenBank/DDBJ whole genome shotgun (WGS) entry which is preliminary data.</text>
</comment>
<organism evidence="1 2">
    <name type="scientific">Microcystis aeruginosa NIES-3804</name>
    <dbReference type="NCBI Taxonomy" id="2517783"/>
    <lineage>
        <taxon>Bacteria</taxon>
        <taxon>Bacillati</taxon>
        <taxon>Cyanobacteriota</taxon>
        <taxon>Cyanophyceae</taxon>
        <taxon>Oscillatoriophycideae</taxon>
        <taxon>Chroococcales</taxon>
        <taxon>Microcystaceae</taxon>
        <taxon>Microcystis</taxon>
    </lineage>
</organism>
<proteinExistence type="predicted"/>
<dbReference type="AlphaFoldDB" id="A0A6H9GIG3"/>
<evidence type="ECO:0000313" key="2">
    <source>
        <dbReference type="Proteomes" id="UP000435041"/>
    </source>
</evidence>